<evidence type="ECO:0000256" key="1">
    <source>
        <dbReference type="SAM" id="Phobius"/>
    </source>
</evidence>
<dbReference type="PANTHER" id="PTHR32063:SF33">
    <property type="entry name" value="RND SUPERFAMILY EFFLUX PUMP PERMEASE COMPONENT"/>
    <property type="match status" value="1"/>
</dbReference>
<dbReference type="AlphaFoldDB" id="A0A0F8YGQ1"/>
<reference evidence="2" key="1">
    <citation type="journal article" date="2015" name="Nature">
        <title>Complex archaea that bridge the gap between prokaryotes and eukaryotes.</title>
        <authorList>
            <person name="Spang A."/>
            <person name="Saw J.H."/>
            <person name="Jorgensen S.L."/>
            <person name="Zaremba-Niedzwiedzka K."/>
            <person name="Martijn J."/>
            <person name="Lind A.E."/>
            <person name="van Eijk R."/>
            <person name="Schleper C."/>
            <person name="Guy L."/>
            <person name="Ettema T.J."/>
        </authorList>
    </citation>
    <scope>NUCLEOTIDE SEQUENCE</scope>
</reference>
<feature type="transmembrane region" description="Helical" evidence="1">
    <location>
        <begin position="51"/>
        <end position="76"/>
    </location>
</feature>
<evidence type="ECO:0008006" key="3">
    <source>
        <dbReference type="Google" id="ProtNLM"/>
    </source>
</evidence>
<gene>
    <name evidence="2" type="ORF">LCGC14_3157580</name>
</gene>
<feature type="non-terminal residue" evidence="2">
    <location>
        <position position="1"/>
    </location>
</feature>
<name>A0A0F8YGQ1_9ZZZZ</name>
<dbReference type="SUPFAM" id="SSF82866">
    <property type="entry name" value="Multidrug efflux transporter AcrB transmembrane domain"/>
    <property type="match status" value="1"/>
</dbReference>
<keyword evidence="1" id="KW-1133">Transmembrane helix</keyword>
<feature type="transmembrane region" description="Helical" evidence="1">
    <location>
        <begin position="25"/>
        <end position="45"/>
    </location>
</feature>
<dbReference type="EMBL" id="LAZR01069697">
    <property type="protein sequence ID" value="KKK47201.1"/>
    <property type="molecule type" value="Genomic_DNA"/>
</dbReference>
<keyword evidence="1" id="KW-0472">Membrane</keyword>
<dbReference type="Gene3D" id="1.20.1640.10">
    <property type="entry name" value="Multidrug efflux transporter AcrB transmembrane domain"/>
    <property type="match status" value="1"/>
</dbReference>
<dbReference type="InterPro" id="IPR001036">
    <property type="entry name" value="Acrflvin-R"/>
</dbReference>
<dbReference type="Pfam" id="PF00873">
    <property type="entry name" value="ACR_tran"/>
    <property type="match status" value="1"/>
</dbReference>
<feature type="transmembrane region" description="Helical" evidence="1">
    <location>
        <begin position="97"/>
        <end position="116"/>
    </location>
</feature>
<feature type="transmembrane region" description="Helical" evidence="1">
    <location>
        <begin position="128"/>
        <end position="154"/>
    </location>
</feature>
<protein>
    <recommendedName>
        <fullName evidence="3">Acriflavin resistance protein</fullName>
    </recommendedName>
</protein>
<accession>A0A0F8YGQ1</accession>
<dbReference type="PANTHER" id="PTHR32063">
    <property type="match status" value="1"/>
</dbReference>
<keyword evidence="1" id="KW-0812">Transmembrane</keyword>
<proteinExistence type="predicted"/>
<organism evidence="2">
    <name type="scientific">marine sediment metagenome</name>
    <dbReference type="NCBI Taxonomy" id="412755"/>
    <lineage>
        <taxon>unclassified sequences</taxon>
        <taxon>metagenomes</taxon>
        <taxon>ecological metagenomes</taxon>
    </lineage>
</organism>
<dbReference type="GO" id="GO:0005886">
    <property type="term" value="C:plasma membrane"/>
    <property type="evidence" value="ECO:0007669"/>
    <property type="project" value="TreeGrafter"/>
</dbReference>
<dbReference type="GO" id="GO:0042910">
    <property type="term" value="F:xenobiotic transmembrane transporter activity"/>
    <property type="evidence" value="ECO:0007669"/>
    <property type="project" value="TreeGrafter"/>
</dbReference>
<evidence type="ECO:0000313" key="2">
    <source>
        <dbReference type="EMBL" id="KKK47201.1"/>
    </source>
</evidence>
<comment type="caution">
    <text evidence="2">The sequence shown here is derived from an EMBL/GenBank/DDBJ whole genome shotgun (WGS) entry which is preliminary data.</text>
</comment>
<sequence length="189" mass="20368">RDFALSMMIIFALLAIPLRSYSQPLIIMSVIPFGVIGAMFGHMILGMTMSGLSIFGIIAVAGVVVNDSLVMVDFVNKARAEGVAIKDAVMQAGARRFRAIMLTSITTFIGVLPIIMETSLQAKIVIPMAVSLAFGVLFATVITLILIPCQYVALEDTKRLIRKWRGKEALVDGTPASDKVDSKVSHSPL</sequence>